<organism evidence="1">
    <name type="scientific">Timema poppense</name>
    <name type="common">Walking stick</name>
    <dbReference type="NCBI Taxonomy" id="170557"/>
    <lineage>
        <taxon>Eukaryota</taxon>
        <taxon>Metazoa</taxon>
        <taxon>Ecdysozoa</taxon>
        <taxon>Arthropoda</taxon>
        <taxon>Hexapoda</taxon>
        <taxon>Insecta</taxon>
        <taxon>Pterygota</taxon>
        <taxon>Neoptera</taxon>
        <taxon>Polyneoptera</taxon>
        <taxon>Phasmatodea</taxon>
        <taxon>Timematodea</taxon>
        <taxon>Timematoidea</taxon>
        <taxon>Timematidae</taxon>
        <taxon>Timema</taxon>
    </lineage>
</organism>
<dbReference type="EMBL" id="OD003680">
    <property type="protein sequence ID" value="CAD7408371.1"/>
    <property type="molecule type" value="Genomic_DNA"/>
</dbReference>
<dbReference type="AlphaFoldDB" id="A0A7R9D594"/>
<protein>
    <submittedName>
        <fullName evidence="1">Uncharacterized protein</fullName>
    </submittedName>
</protein>
<sequence length="76" mass="8977">MDSRKGVIADDEEYDADPNTKASLQLFFPFDIKTLSVTDLMRKWFTLGINPHTKQEDWLYNGGYWDRNYTHIADIF</sequence>
<accession>A0A7R9D594</accession>
<name>A0A7R9D594_TIMPO</name>
<reference evidence="1" key="1">
    <citation type="submission" date="2020-11" db="EMBL/GenBank/DDBJ databases">
        <authorList>
            <person name="Tran Van P."/>
        </authorList>
    </citation>
    <scope>NUCLEOTIDE SEQUENCE</scope>
</reference>
<gene>
    <name evidence="1" type="ORF">TPSB3V08_LOCUS6334</name>
</gene>
<evidence type="ECO:0000313" key="1">
    <source>
        <dbReference type="EMBL" id="CAD7408371.1"/>
    </source>
</evidence>
<proteinExistence type="predicted"/>